<accession>A0A4Y9L199</accession>
<keyword evidence="3" id="KW-1185">Reference proteome</keyword>
<dbReference type="Proteomes" id="UP000297966">
    <property type="component" value="Unassembled WGS sequence"/>
</dbReference>
<gene>
    <name evidence="2" type="ORF">E4K65_46340</name>
</gene>
<organism evidence="2 3">
    <name type="scientific">Bradyrhizobium niftali</name>
    <dbReference type="NCBI Taxonomy" id="2560055"/>
    <lineage>
        <taxon>Bacteria</taxon>
        <taxon>Pseudomonadati</taxon>
        <taxon>Pseudomonadota</taxon>
        <taxon>Alphaproteobacteria</taxon>
        <taxon>Hyphomicrobiales</taxon>
        <taxon>Nitrobacteraceae</taxon>
        <taxon>Bradyrhizobium</taxon>
    </lineage>
</organism>
<dbReference type="AlphaFoldDB" id="A0A4Y9L199"/>
<feature type="transmembrane region" description="Helical" evidence="1">
    <location>
        <begin position="20"/>
        <end position="42"/>
    </location>
</feature>
<dbReference type="RefSeq" id="WP_135179719.1">
    <property type="nucleotide sequence ID" value="NZ_SPQT01000093.1"/>
</dbReference>
<evidence type="ECO:0000256" key="1">
    <source>
        <dbReference type="SAM" id="Phobius"/>
    </source>
</evidence>
<feature type="transmembrane region" description="Helical" evidence="1">
    <location>
        <begin position="48"/>
        <end position="68"/>
    </location>
</feature>
<evidence type="ECO:0000313" key="3">
    <source>
        <dbReference type="Proteomes" id="UP000297966"/>
    </source>
</evidence>
<sequence>MLGLVMADNKSNIPTGRTYLGFALAWTVLFFLVYLICIALFAAGRWEIGLLTILLIVYGFVRHSVWLGKRAKRGLVRRR</sequence>
<comment type="caution">
    <text evidence="2">The sequence shown here is derived from an EMBL/GenBank/DDBJ whole genome shotgun (WGS) entry which is preliminary data.</text>
</comment>
<keyword evidence="1" id="KW-0812">Transmembrane</keyword>
<keyword evidence="1" id="KW-1133">Transmembrane helix</keyword>
<evidence type="ECO:0000313" key="2">
    <source>
        <dbReference type="EMBL" id="TFV35833.1"/>
    </source>
</evidence>
<proteinExistence type="predicted"/>
<reference evidence="2 3" key="1">
    <citation type="submission" date="2019-03" db="EMBL/GenBank/DDBJ databases">
        <title>Bradyrhizobium diversity isolated from nodules of Chamaecrista fasciculata.</title>
        <authorList>
            <person name="Klepa M.S."/>
            <person name="Urquiaga M.O."/>
            <person name="Hungria M."/>
            <person name="Delamuta J.R."/>
        </authorList>
    </citation>
    <scope>NUCLEOTIDE SEQUENCE [LARGE SCALE GENOMIC DNA]</scope>
    <source>
        <strain evidence="2 3">CNPSo 3448</strain>
    </source>
</reference>
<protein>
    <submittedName>
        <fullName evidence="2">Uncharacterized protein</fullName>
    </submittedName>
</protein>
<dbReference type="EMBL" id="SPQT01000093">
    <property type="protein sequence ID" value="TFV35833.1"/>
    <property type="molecule type" value="Genomic_DNA"/>
</dbReference>
<name>A0A4Y9L199_9BRAD</name>
<keyword evidence="1" id="KW-0472">Membrane</keyword>